<evidence type="ECO:0000313" key="2">
    <source>
        <dbReference type="EMBL" id="SDW39085.1"/>
    </source>
</evidence>
<organism evidence="2 3">
    <name type="scientific">Marinococcus luteus</name>
    <dbReference type="NCBI Taxonomy" id="1122204"/>
    <lineage>
        <taxon>Bacteria</taxon>
        <taxon>Bacillati</taxon>
        <taxon>Bacillota</taxon>
        <taxon>Bacilli</taxon>
        <taxon>Bacillales</taxon>
        <taxon>Bacillaceae</taxon>
        <taxon>Marinococcus</taxon>
    </lineage>
</organism>
<feature type="domain" description="NADPH-dependent FMN reductase-like" evidence="1">
    <location>
        <begin position="1"/>
        <end position="148"/>
    </location>
</feature>
<dbReference type="RefSeq" id="WP_091612556.1">
    <property type="nucleotide sequence ID" value="NZ_FNNC01000002.1"/>
</dbReference>
<keyword evidence="3" id="KW-1185">Reference proteome</keyword>
<dbReference type="Gene3D" id="3.40.50.360">
    <property type="match status" value="1"/>
</dbReference>
<dbReference type="OrthoDB" id="8853249at2"/>
<gene>
    <name evidence="2" type="ORF">SAMN05421781_1252</name>
</gene>
<accession>A0A1H2T5S5</accession>
<dbReference type="EMBL" id="FNNC01000002">
    <property type="protein sequence ID" value="SDW39085.1"/>
    <property type="molecule type" value="Genomic_DNA"/>
</dbReference>
<reference evidence="2 3" key="1">
    <citation type="submission" date="2016-10" db="EMBL/GenBank/DDBJ databases">
        <authorList>
            <person name="de Groot N.N."/>
        </authorList>
    </citation>
    <scope>NUCLEOTIDE SEQUENCE [LARGE SCALE GENOMIC DNA]</scope>
    <source>
        <strain evidence="2 3">DSM 23126</strain>
    </source>
</reference>
<dbReference type="InterPro" id="IPR005025">
    <property type="entry name" value="FMN_Rdtase-like_dom"/>
</dbReference>
<dbReference type="Pfam" id="PF03358">
    <property type="entry name" value="FMN_red"/>
    <property type="match status" value="1"/>
</dbReference>
<dbReference type="InterPro" id="IPR029039">
    <property type="entry name" value="Flavoprotein-like_sf"/>
</dbReference>
<dbReference type="SUPFAM" id="SSF52218">
    <property type="entry name" value="Flavoproteins"/>
    <property type="match status" value="1"/>
</dbReference>
<evidence type="ECO:0000313" key="3">
    <source>
        <dbReference type="Proteomes" id="UP000199488"/>
    </source>
</evidence>
<evidence type="ECO:0000259" key="1">
    <source>
        <dbReference type="Pfam" id="PF03358"/>
    </source>
</evidence>
<dbReference type="Proteomes" id="UP000199488">
    <property type="component" value="Unassembled WGS sequence"/>
</dbReference>
<name>A0A1H2T5S5_9BACI</name>
<dbReference type="AlphaFoldDB" id="A0A1H2T5S5"/>
<protein>
    <submittedName>
        <fullName evidence="2">Multimeric flavodoxin WrbA</fullName>
    </submittedName>
</protein>
<proteinExistence type="predicted"/>
<dbReference type="GO" id="GO:0016491">
    <property type="term" value="F:oxidoreductase activity"/>
    <property type="evidence" value="ECO:0007669"/>
    <property type="project" value="InterPro"/>
</dbReference>
<sequence length="203" mass="22003">MKAVFLNGSLKDSSHTSNTDALADEVMQIWEEEGVQVEKIRLADYNIPYGVADDLGEGDDWPAIQAKIEEAELVLLGTPVWLGEKSSMITKAIERLNGSASHTNEKGQGIYYDKVAGVVATGNEDGAKHAIQSIVFGLSHLGFTLPPRPNCYWVGEAGPGPSFIEAEGIKSEFVQKHIPKLAYNMLHVGTILKENPIPTKGNT</sequence>